<dbReference type="AlphaFoldDB" id="A0AAN6FSQ1"/>
<feature type="compositionally biased region" description="Basic and acidic residues" evidence="1">
    <location>
        <begin position="396"/>
        <end position="405"/>
    </location>
</feature>
<feature type="compositionally biased region" description="Pro residues" evidence="1">
    <location>
        <begin position="366"/>
        <end position="380"/>
    </location>
</feature>
<accession>A0AAN6FSQ1</accession>
<feature type="compositionally biased region" description="Pro residues" evidence="1">
    <location>
        <begin position="262"/>
        <end position="277"/>
    </location>
</feature>
<sequence length="644" mass="70420">MPWIDYSINKNATAWEKTNDKYVTSRLSASKTRFDIGRVHWPATIDASRIPDRMVDDMHKTAKMKPVLSTALDEMRKQFKLKEIANAEMLKIPVSKISFKLKLYDTIKYHPNFRTHNYDLSSGFDSPVFYSMELFTGYDANTRTQPALPEVPATMIQAPVAGTRTATGIPMAVMSQRPEPHLTDSEAVQPSKDPVQRLRRLQFRPLSPLVHQQTGPKQPTRAPQEARSRMAASSSPAQQTLQADEAQHRVPEKTAQKQAPPVSKPPPQGSRQAPPPKAAQQQAPPASKAPPPESRQAPPSQQNRQQAPPVSKLPPQGPRQAPPPKAAQQQAPPVSKAPPPESRQAPPSQQNRQQAPPSQERARQIPRPPPRGPGHAPPPQQSQLPPAIRSSQDGSQSRHPEEHHGIAPSNYYEAEEIWRAAQRQIDRGFATLRAAYWYMESFKPSPPGSPRNPAALPFSTTSSMGMEVESRPRGNARNTNAPILPPPGADAMLASTAPLPPPMNPPVIPGALRSTTLSRRSAAPDPSSPANPQVTRGAPASTAPSTPSSTPRSKLASSQPSQSPAASGSQRRQLSIEQLGATSPAAKSKRKRDEEPTPSKAKRKKHTDTDPAPKAKKKKNADTETSPRRSSNVILKEIEEEKRE</sequence>
<gene>
    <name evidence="2" type="ORF">LTR82_005470</name>
</gene>
<feature type="compositionally biased region" description="Polar residues" evidence="1">
    <location>
        <begin position="345"/>
        <end position="357"/>
    </location>
</feature>
<evidence type="ECO:0000313" key="2">
    <source>
        <dbReference type="EMBL" id="KAK0323723.1"/>
    </source>
</evidence>
<feature type="compositionally biased region" description="Low complexity" evidence="1">
    <location>
        <begin position="521"/>
        <end position="530"/>
    </location>
</feature>
<feature type="region of interest" description="Disordered" evidence="1">
    <location>
        <begin position="443"/>
        <end position="644"/>
    </location>
</feature>
<reference evidence="2" key="1">
    <citation type="submission" date="2021-12" db="EMBL/GenBank/DDBJ databases">
        <title>Black yeast isolated from Biological Soil Crust.</title>
        <authorList>
            <person name="Kurbessoian T."/>
        </authorList>
    </citation>
    <scope>NUCLEOTIDE SEQUENCE</scope>
    <source>
        <strain evidence="2">CCFEE 5208</strain>
    </source>
</reference>
<protein>
    <submittedName>
        <fullName evidence="2">Uncharacterized protein</fullName>
    </submittedName>
</protein>
<comment type="caution">
    <text evidence="2">The sequence shown here is derived from an EMBL/GenBank/DDBJ whole genome shotgun (WGS) entry which is preliminary data.</text>
</comment>
<feature type="compositionally biased region" description="Polar residues" evidence="1">
    <location>
        <begin position="297"/>
        <end position="308"/>
    </location>
</feature>
<feature type="compositionally biased region" description="Pro residues" evidence="1">
    <location>
        <begin position="311"/>
        <end position="325"/>
    </location>
</feature>
<feature type="compositionally biased region" description="Pro residues" evidence="1">
    <location>
        <begin position="498"/>
        <end position="508"/>
    </location>
</feature>
<dbReference type="Proteomes" id="UP001168146">
    <property type="component" value="Unassembled WGS sequence"/>
</dbReference>
<organism evidence="2 3">
    <name type="scientific">Friedmanniomyces endolithicus</name>
    <dbReference type="NCBI Taxonomy" id="329885"/>
    <lineage>
        <taxon>Eukaryota</taxon>
        <taxon>Fungi</taxon>
        <taxon>Dikarya</taxon>
        <taxon>Ascomycota</taxon>
        <taxon>Pezizomycotina</taxon>
        <taxon>Dothideomycetes</taxon>
        <taxon>Dothideomycetidae</taxon>
        <taxon>Mycosphaerellales</taxon>
        <taxon>Teratosphaeriaceae</taxon>
        <taxon>Friedmanniomyces</taxon>
    </lineage>
</organism>
<proteinExistence type="predicted"/>
<name>A0AAN6FSQ1_9PEZI</name>
<feature type="region of interest" description="Disordered" evidence="1">
    <location>
        <begin position="204"/>
        <end position="408"/>
    </location>
</feature>
<evidence type="ECO:0000313" key="3">
    <source>
        <dbReference type="Proteomes" id="UP001168146"/>
    </source>
</evidence>
<feature type="compositionally biased region" description="Low complexity" evidence="1">
    <location>
        <begin position="538"/>
        <end position="570"/>
    </location>
</feature>
<dbReference type="EMBL" id="JASUXU010000012">
    <property type="protein sequence ID" value="KAK0323723.1"/>
    <property type="molecule type" value="Genomic_DNA"/>
</dbReference>
<feature type="compositionally biased region" description="Basic and acidic residues" evidence="1">
    <location>
        <begin position="245"/>
        <end position="255"/>
    </location>
</feature>
<evidence type="ECO:0000256" key="1">
    <source>
        <dbReference type="SAM" id="MobiDB-lite"/>
    </source>
</evidence>